<protein>
    <submittedName>
        <fullName evidence="1">Protein PHLOEM PROTEIN 2-LIKE A10</fullName>
    </submittedName>
</protein>
<gene>
    <name evidence="1" type="ORF">LOK49_LG04G03152</name>
</gene>
<organism evidence="1 2">
    <name type="scientific">Camellia lanceoleosa</name>
    <dbReference type="NCBI Taxonomy" id="1840588"/>
    <lineage>
        <taxon>Eukaryota</taxon>
        <taxon>Viridiplantae</taxon>
        <taxon>Streptophyta</taxon>
        <taxon>Embryophyta</taxon>
        <taxon>Tracheophyta</taxon>
        <taxon>Spermatophyta</taxon>
        <taxon>Magnoliopsida</taxon>
        <taxon>eudicotyledons</taxon>
        <taxon>Gunneridae</taxon>
        <taxon>Pentapetalae</taxon>
        <taxon>asterids</taxon>
        <taxon>Ericales</taxon>
        <taxon>Theaceae</taxon>
        <taxon>Camellia</taxon>
    </lineage>
</organism>
<keyword evidence="2" id="KW-1185">Reference proteome</keyword>
<dbReference type="EMBL" id="CM045759">
    <property type="protein sequence ID" value="KAI8017163.1"/>
    <property type="molecule type" value="Genomic_DNA"/>
</dbReference>
<reference evidence="1 2" key="1">
    <citation type="journal article" date="2022" name="Plant J.">
        <title>Chromosome-level genome of Camellia lanceoleosa provides a valuable resource for understanding genome evolution and self-incompatibility.</title>
        <authorList>
            <person name="Gong W."/>
            <person name="Xiao S."/>
            <person name="Wang L."/>
            <person name="Liao Z."/>
            <person name="Chang Y."/>
            <person name="Mo W."/>
            <person name="Hu G."/>
            <person name="Li W."/>
            <person name="Zhao G."/>
            <person name="Zhu H."/>
            <person name="Hu X."/>
            <person name="Ji K."/>
            <person name="Xiang X."/>
            <person name="Song Q."/>
            <person name="Yuan D."/>
            <person name="Jin S."/>
            <person name="Zhang L."/>
        </authorList>
    </citation>
    <scope>NUCLEOTIDE SEQUENCE [LARGE SCALE GENOMIC DNA]</scope>
    <source>
        <strain evidence="1">SQ_2022a</strain>
    </source>
</reference>
<evidence type="ECO:0000313" key="1">
    <source>
        <dbReference type="EMBL" id="KAI8017163.1"/>
    </source>
</evidence>
<sequence length="196" mass="22010">MSANSSFLDQVLDKIFLTTGFGFASAVVGIFARNMVVAFYCDAQPSWGSNMKNSTSLNHNDSELNYSEVESDYFYKEFLGKEPPSTDPKSRKSFYENEDCGWVNKMSSTLAVPSNRRLVLDLTGRVTFEMVRSFLEFLLEKLCDGMRSSLNVVHEIVVNRGLEVVRYVRATLSAIVSICISLCLHMFGGVWILVPV</sequence>
<name>A0ACC0HUN3_9ERIC</name>
<proteinExistence type="predicted"/>
<comment type="caution">
    <text evidence="1">The sequence shown here is derived from an EMBL/GenBank/DDBJ whole genome shotgun (WGS) entry which is preliminary data.</text>
</comment>
<evidence type="ECO:0000313" key="2">
    <source>
        <dbReference type="Proteomes" id="UP001060215"/>
    </source>
</evidence>
<dbReference type="Proteomes" id="UP001060215">
    <property type="component" value="Chromosome 2"/>
</dbReference>
<accession>A0ACC0HUN3</accession>